<comment type="similarity">
    <text evidence="1">Belongs to the serine-aspartate repeat-containing protein (SDr) family.</text>
</comment>
<keyword evidence="4" id="KW-0812">Transmembrane</keyword>
<dbReference type="SMART" id="SM00327">
    <property type="entry name" value="VWA"/>
    <property type="match status" value="1"/>
</dbReference>
<dbReference type="NCBIfam" id="TIGR01167">
    <property type="entry name" value="LPXTG_anchor"/>
    <property type="match status" value="1"/>
</dbReference>
<dbReference type="Pfam" id="PF21426">
    <property type="entry name" value="GBS104-like_Ig"/>
    <property type="match status" value="1"/>
</dbReference>
<dbReference type="InterPro" id="IPR008454">
    <property type="entry name" value="Collagen-bd_Cna-like_B-typ_dom"/>
</dbReference>
<dbReference type="PANTHER" id="PTHR36108">
    <property type="entry name" value="COLOSSIN-B-RELATED"/>
    <property type="match status" value="1"/>
</dbReference>
<dbReference type="Pfam" id="PF17802">
    <property type="entry name" value="SpaA"/>
    <property type="match status" value="2"/>
</dbReference>
<dbReference type="Gene3D" id="2.60.40.2110">
    <property type="match status" value="1"/>
</dbReference>
<evidence type="ECO:0000256" key="1">
    <source>
        <dbReference type="ARBA" id="ARBA00007257"/>
    </source>
</evidence>
<dbReference type="PANTHER" id="PTHR36108:SF13">
    <property type="entry name" value="COLOSSIN-B-RELATED"/>
    <property type="match status" value="1"/>
</dbReference>
<dbReference type="AlphaFoldDB" id="A0A0R1ZLA0"/>
<dbReference type="SUPFAM" id="SSF53300">
    <property type="entry name" value="vWA-like"/>
    <property type="match status" value="1"/>
</dbReference>
<keyword evidence="3" id="KW-0732">Signal</keyword>
<dbReference type="Pfam" id="PF00092">
    <property type="entry name" value="VWA"/>
    <property type="match status" value="1"/>
</dbReference>
<dbReference type="Gene3D" id="2.60.40.10">
    <property type="entry name" value="Immunoglobulins"/>
    <property type="match status" value="2"/>
</dbReference>
<evidence type="ECO:0000256" key="4">
    <source>
        <dbReference type="SAM" id="Phobius"/>
    </source>
</evidence>
<reference evidence="6 7" key="1">
    <citation type="journal article" date="2015" name="Genome Announc.">
        <title>Expanding the biotechnology potential of lactobacilli through comparative genomics of 213 strains and associated genera.</title>
        <authorList>
            <person name="Sun Z."/>
            <person name="Harris H.M."/>
            <person name="McCann A."/>
            <person name="Guo C."/>
            <person name="Argimon S."/>
            <person name="Zhang W."/>
            <person name="Yang X."/>
            <person name="Jeffery I.B."/>
            <person name="Cooney J.C."/>
            <person name="Kagawa T.F."/>
            <person name="Liu W."/>
            <person name="Song Y."/>
            <person name="Salvetti E."/>
            <person name="Wrobel A."/>
            <person name="Rasinkangas P."/>
            <person name="Parkhill J."/>
            <person name="Rea M.C."/>
            <person name="O'Sullivan O."/>
            <person name="Ritari J."/>
            <person name="Douillard F.P."/>
            <person name="Paul Ross R."/>
            <person name="Yang R."/>
            <person name="Briner A.E."/>
            <person name="Felis G.E."/>
            <person name="de Vos W.M."/>
            <person name="Barrangou R."/>
            <person name="Klaenhammer T.R."/>
            <person name="Caufield P.W."/>
            <person name="Cui Y."/>
            <person name="Zhang H."/>
            <person name="O'Toole P.W."/>
        </authorList>
    </citation>
    <scope>NUCLEOTIDE SEQUENCE [LARGE SCALE GENOMIC DNA]</scope>
    <source>
        <strain evidence="6 7">DSM 20505</strain>
    </source>
</reference>
<evidence type="ECO:0000256" key="3">
    <source>
        <dbReference type="ARBA" id="ARBA00022729"/>
    </source>
</evidence>
<dbReference type="CDD" id="cd00198">
    <property type="entry name" value="vWFA"/>
    <property type="match status" value="1"/>
</dbReference>
<evidence type="ECO:0000256" key="2">
    <source>
        <dbReference type="ARBA" id="ARBA00022525"/>
    </source>
</evidence>
<feature type="domain" description="VWFA" evidence="5">
    <location>
        <begin position="352"/>
        <end position="499"/>
    </location>
</feature>
<keyword evidence="2" id="KW-0964">Secreted</keyword>
<evidence type="ECO:0000313" key="6">
    <source>
        <dbReference type="EMBL" id="KRM55758.1"/>
    </source>
</evidence>
<organism evidence="6 7">
    <name type="scientific">Lacticaseibacillus sharpeae JCM 1186 = DSM 20505</name>
    <dbReference type="NCBI Taxonomy" id="1291052"/>
    <lineage>
        <taxon>Bacteria</taxon>
        <taxon>Bacillati</taxon>
        <taxon>Bacillota</taxon>
        <taxon>Bacilli</taxon>
        <taxon>Lactobacillales</taxon>
        <taxon>Lactobacillaceae</taxon>
        <taxon>Lacticaseibacillus</taxon>
    </lineage>
</organism>
<dbReference type="Gene3D" id="3.40.50.410">
    <property type="entry name" value="von Willebrand factor, type A domain"/>
    <property type="match status" value="1"/>
</dbReference>
<accession>A0A0R1ZLA0</accession>
<dbReference type="InterPro" id="IPR013783">
    <property type="entry name" value="Ig-like_fold"/>
</dbReference>
<dbReference type="SUPFAM" id="SSF49478">
    <property type="entry name" value="Cna protein B-type domain"/>
    <property type="match status" value="3"/>
</dbReference>
<proteinExistence type="inferred from homology"/>
<evidence type="ECO:0000313" key="7">
    <source>
        <dbReference type="Proteomes" id="UP000051679"/>
    </source>
</evidence>
<keyword evidence="7" id="KW-1185">Reference proteome</keyword>
<dbReference type="OrthoDB" id="2253165at2"/>
<protein>
    <recommendedName>
        <fullName evidence="5">VWFA domain-containing protein</fullName>
    </recommendedName>
</protein>
<dbReference type="PATRIC" id="fig|1291052.5.peg.1038"/>
<evidence type="ECO:0000259" key="5">
    <source>
        <dbReference type="PROSITE" id="PS50234"/>
    </source>
</evidence>
<dbReference type="PROSITE" id="PS50234">
    <property type="entry name" value="VWFA"/>
    <property type="match status" value="1"/>
</dbReference>
<dbReference type="InterPro" id="IPR036465">
    <property type="entry name" value="vWFA_dom_sf"/>
</dbReference>
<dbReference type="Gene3D" id="2.60.40.1140">
    <property type="entry name" value="Collagen-binding surface protein Cna, B-type domain"/>
    <property type="match status" value="1"/>
</dbReference>
<feature type="transmembrane region" description="Helical" evidence="4">
    <location>
        <begin position="1103"/>
        <end position="1122"/>
    </location>
</feature>
<dbReference type="RefSeq" id="WP_056975524.1">
    <property type="nucleotide sequence ID" value="NZ_AYYO01000013.1"/>
</dbReference>
<name>A0A0R1ZLA0_9LACO</name>
<comment type="caution">
    <text evidence="6">The sequence shown here is derived from an EMBL/GenBank/DDBJ whole genome shotgun (WGS) entry which is preliminary data.</text>
</comment>
<keyword evidence="4" id="KW-1133">Transmembrane helix</keyword>
<dbReference type="Pfam" id="PF05738">
    <property type="entry name" value="Cna_B"/>
    <property type="match status" value="1"/>
</dbReference>
<dbReference type="Proteomes" id="UP000051679">
    <property type="component" value="Unassembled WGS sequence"/>
</dbReference>
<gene>
    <name evidence="6" type="ORF">FC18_GL001026</name>
</gene>
<dbReference type="InterPro" id="IPR049319">
    <property type="entry name" value="GBS104-like_Ig"/>
</dbReference>
<keyword evidence="4" id="KW-0472">Membrane</keyword>
<sequence>MRKLLTGIAVFALILMQVQGVFGLTSSNTVNAREEQVVLDNDLARVSVTSEVAEDAIEWTLHYKKRALTDDATQRAIRVRLAQAEDGTGTVQRKEGDLKQAEDDDWFREAEYTAESDGTLTVTTPLDAKQLAVWVQLDSQLMGQETPDLLTGTDATAKVVAAPEIPATETPEKEDATEPETEIVADETPVNVAKPQLQEEAAPAKEVEAKQEEQQAAEARLAYAAPLLLNRAGSTNPDDQFKYVTDVDAKGTYPENNTNQHITTADKATSNADVRNYAYNQSGTSTADTTVTSILNQGTLFEKGYSRYTGIEGVDQYNVYTKKSVQPTGNENEYQVQLDVIGDAIETLPDLDVVLVIDKSGSMNDRDSSNSSAPTRWKRLQTAVQNFSTELLSRGNGIQIGMSVFGGTTNSTSSGRPYAEIASFSDADSINTENPQFDGYTSSAQTLMDHEVFTGNDPLGGTPTFIGLDAGLNLLMNKNLGARDNVAKVMIVVSDGDPTFSAAAGTNQYYYDSDGEQRSVQASLNRATASVANNSLRYVLNNTTGQNGQTNYEGNGSVQNNDGSINTINAEARARATIAHAEARYANTIYSKTQKFAIGFYTGERALRVLNALGTAGTYQADNLTELQSALDKILQITSSKIIDGILTDPMGDAVTRISDVTMAALTLNNGTLTVTEANSENYPEYAENVQPTFTEDKIVLEKVTLGAENGAQEGLRITYLVALKDDYRNGNFYPTNKKTELANLNNKYLHFAIPSIRDFPKLGDITVKKVWQDADNAWSTRQAITMVLQNRKKGTNDVWTNVAEQNFSTNDASYTFKDVPINHGSILMEYRVVEEVAGGQRVPGYENPTYAPATTTIGTNTTLTVTNKLKYANYEFTKVSLSGKELAGAKFEVTRANSTKSLTVPSDASGKVTITNLPIGEYTVEEIDTPTGYDGKVKFNISVTDDGANGLKLTSTLKNNIAENPLKDTSLTVIKRDNSTQAPLSGAQFEVWEVSGDTDVLISSGVTNTAGKLVFEEGLPAGSYKLTETEAPAGYMLLEGDFTFTITDDGEVKDFKYSGKDVNNDQKPTLTLTGSDKTHNELQITANNLPKAPPALPRTGGMGTQIILIVGLLALGAAGFWKLTDWRKNRGGDEDA</sequence>
<dbReference type="EMBL" id="AYYO01000013">
    <property type="protein sequence ID" value="KRM55758.1"/>
    <property type="molecule type" value="Genomic_DNA"/>
</dbReference>
<dbReference type="STRING" id="1291052.FC18_GL001026"/>
<dbReference type="InterPro" id="IPR002035">
    <property type="entry name" value="VWF_A"/>
</dbReference>
<dbReference type="InterPro" id="IPR041033">
    <property type="entry name" value="SpaA_PFL_dom_1"/>
</dbReference>